<dbReference type="Gene3D" id="1.10.3210.10">
    <property type="entry name" value="Hypothetical protein af1432"/>
    <property type="match status" value="1"/>
</dbReference>
<sequence length="169" mass="19316">MNSTPSIETIAFALSNINRFTGHVGQYSVAQHCVMIAEKLPTEHKLSGLLHDAPEAYLGDVSAPLKRLLPDYRDIEQYYHSVIDQCFNVETQHPAVKEFDLSMLVAEAARFGLPLEHFPKKVPLYTNQFSTWPAWMAEKRFLDMYQKLTGNPVKQRVKESTITHKIVEI</sequence>
<name>A0ABZ0Q952_9VIBR</name>
<proteinExistence type="predicted"/>
<dbReference type="RefSeq" id="WP_261892778.1">
    <property type="nucleotide sequence ID" value="NZ_AP024895.1"/>
</dbReference>
<protein>
    <recommendedName>
        <fullName evidence="3">Phosphohydrolase</fullName>
    </recommendedName>
</protein>
<evidence type="ECO:0000313" key="1">
    <source>
        <dbReference type="EMBL" id="WPC72968.1"/>
    </source>
</evidence>
<dbReference type="EMBL" id="CP138203">
    <property type="protein sequence ID" value="WPC72968.1"/>
    <property type="molecule type" value="Genomic_DNA"/>
</dbReference>
<gene>
    <name evidence="1" type="ORF">R8Z52_12620</name>
</gene>
<evidence type="ECO:0008006" key="3">
    <source>
        <dbReference type="Google" id="ProtNLM"/>
    </source>
</evidence>
<accession>A0ABZ0Q952</accession>
<organism evidence="1 2">
    <name type="scientific">Vibrio porteresiae DSM 19223</name>
    <dbReference type="NCBI Taxonomy" id="1123496"/>
    <lineage>
        <taxon>Bacteria</taxon>
        <taxon>Pseudomonadati</taxon>
        <taxon>Pseudomonadota</taxon>
        <taxon>Gammaproteobacteria</taxon>
        <taxon>Vibrionales</taxon>
        <taxon>Vibrionaceae</taxon>
        <taxon>Vibrio</taxon>
    </lineage>
</organism>
<keyword evidence="2" id="KW-1185">Reference proteome</keyword>
<dbReference type="SUPFAM" id="SSF109604">
    <property type="entry name" value="HD-domain/PDEase-like"/>
    <property type="match status" value="1"/>
</dbReference>
<dbReference type="Proteomes" id="UP001304071">
    <property type="component" value="Chromosome 1"/>
</dbReference>
<reference evidence="1 2" key="1">
    <citation type="submission" date="2023-11" db="EMBL/GenBank/DDBJ databases">
        <title>Plant-associative lifestyle of Vibrio porteresiae and its evolutionary dynamics.</title>
        <authorList>
            <person name="Rameshkumar N."/>
            <person name="Kirti K."/>
        </authorList>
    </citation>
    <scope>NUCLEOTIDE SEQUENCE [LARGE SCALE GENOMIC DNA]</scope>
    <source>
        <strain evidence="1 2">MSSRF30</strain>
    </source>
</reference>
<evidence type="ECO:0000313" key="2">
    <source>
        <dbReference type="Proteomes" id="UP001304071"/>
    </source>
</evidence>